<dbReference type="Proteomes" id="UP000232883">
    <property type="component" value="Chromosome"/>
</dbReference>
<evidence type="ECO:0000313" key="3">
    <source>
        <dbReference type="Proteomes" id="UP000232883"/>
    </source>
</evidence>
<keyword evidence="1" id="KW-0472">Membrane</keyword>
<reference evidence="2 3" key="1">
    <citation type="submission" date="2017-11" db="EMBL/GenBank/DDBJ databases">
        <title>Taxonomic description and genome sequences of Spirosoma HA7 sp. nov., isolated from pollen microhabitat of Corylus avellana.</title>
        <authorList>
            <person name="Ambika Manirajan B."/>
            <person name="Suarez C."/>
            <person name="Ratering S."/>
            <person name="Geissler-Plaum R."/>
            <person name="Cardinale M."/>
            <person name="Sylvia S."/>
        </authorList>
    </citation>
    <scope>NUCLEOTIDE SEQUENCE [LARGE SCALE GENOMIC DNA]</scope>
    <source>
        <strain evidence="2 3">HA7</strain>
    </source>
</reference>
<accession>A0A2K8YT77</accession>
<proteinExistence type="predicted"/>
<dbReference type="EMBL" id="CP025096">
    <property type="protein sequence ID" value="AUD00842.1"/>
    <property type="molecule type" value="Genomic_DNA"/>
</dbReference>
<feature type="transmembrane region" description="Helical" evidence="1">
    <location>
        <begin position="48"/>
        <end position="65"/>
    </location>
</feature>
<evidence type="ECO:0000313" key="2">
    <source>
        <dbReference type="EMBL" id="AUD00842.1"/>
    </source>
</evidence>
<keyword evidence="3" id="KW-1185">Reference proteome</keyword>
<protein>
    <submittedName>
        <fullName evidence="2">Uncharacterized protein</fullName>
    </submittedName>
</protein>
<gene>
    <name evidence="2" type="ORF">CWM47_02830</name>
</gene>
<sequence>MKTICWILTLISLGMYLIDPWQEKINKGWIVLLYLLVCPVYFWKKQLFYPSLNIMLLVLITYYLIRGYLA</sequence>
<organism evidence="2 3">
    <name type="scientific">Spirosoma pollinicola</name>
    <dbReference type="NCBI Taxonomy" id="2057025"/>
    <lineage>
        <taxon>Bacteria</taxon>
        <taxon>Pseudomonadati</taxon>
        <taxon>Bacteroidota</taxon>
        <taxon>Cytophagia</taxon>
        <taxon>Cytophagales</taxon>
        <taxon>Cytophagaceae</taxon>
        <taxon>Spirosoma</taxon>
    </lineage>
</organism>
<keyword evidence="1" id="KW-1133">Transmembrane helix</keyword>
<dbReference type="AlphaFoldDB" id="A0A2K8YT77"/>
<name>A0A2K8YT77_9BACT</name>
<dbReference type="KEGG" id="spir:CWM47_02830"/>
<evidence type="ECO:0000256" key="1">
    <source>
        <dbReference type="SAM" id="Phobius"/>
    </source>
</evidence>
<keyword evidence="1" id="KW-0812">Transmembrane</keyword>
<feature type="transmembrane region" description="Helical" evidence="1">
    <location>
        <begin position="25"/>
        <end position="42"/>
    </location>
</feature>